<feature type="compositionally biased region" description="Polar residues" evidence="1">
    <location>
        <begin position="1"/>
        <end position="14"/>
    </location>
</feature>
<dbReference type="EMBL" id="CP025611">
    <property type="protein sequence ID" value="AUN30951.1"/>
    <property type="molecule type" value="Genomic_DNA"/>
</dbReference>
<evidence type="ECO:0000256" key="1">
    <source>
        <dbReference type="SAM" id="MobiDB-lite"/>
    </source>
</evidence>
<keyword evidence="3" id="KW-1185">Reference proteome</keyword>
<dbReference type="AlphaFoldDB" id="A0A2K9NCT0"/>
<gene>
    <name evidence="2" type="ORF">C0V82_12385</name>
</gene>
<dbReference type="KEGG" id="ncb:C0V82_12385"/>
<sequence length="99" mass="10206">MATSTPAAPCSQSSPGPPLMTSNPSPPASVSLPARPIRISLDAVPSSRSSPSVPSITGSRALFQARNRALSEALVLGMIGSVGLVSRRSGGWQPRRLRT</sequence>
<protein>
    <submittedName>
        <fullName evidence="2">Uncharacterized protein</fullName>
    </submittedName>
</protein>
<reference evidence="2 3" key="1">
    <citation type="submission" date="2017-12" db="EMBL/GenBank/DDBJ databases">
        <title>Genomes of bacteria within cyanobacterial aggregates.</title>
        <authorList>
            <person name="Cai H."/>
        </authorList>
    </citation>
    <scope>NUCLEOTIDE SEQUENCE [LARGE SCALE GENOMIC DNA]</scope>
    <source>
        <strain evidence="2 3">TH16</strain>
    </source>
</reference>
<dbReference type="Proteomes" id="UP000234752">
    <property type="component" value="Chromosome eg_1"/>
</dbReference>
<accession>A0A2K9NCT0</accession>
<name>A0A2K9NCT0_9PROT</name>
<evidence type="ECO:0000313" key="3">
    <source>
        <dbReference type="Proteomes" id="UP000234752"/>
    </source>
</evidence>
<evidence type="ECO:0000313" key="2">
    <source>
        <dbReference type="EMBL" id="AUN30951.1"/>
    </source>
</evidence>
<organism evidence="2 3">
    <name type="scientific">Niveispirillum cyanobacteriorum</name>
    <dbReference type="NCBI Taxonomy" id="1612173"/>
    <lineage>
        <taxon>Bacteria</taxon>
        <taxon>Pseudomonadati</taxon>
        <taxon>Pseudomonadota</taxon>
        <taxon>Alphaproteobacteria</taxon>
        <taxon>Rhodospirillales</taxon>
        <taxon>Azospirillaceae</taxon>
        <taxon>Niveispirillum</taxon>
    </lineage>
</organism>
<proteinExistence type="predicted"/>
<feature type="region of interest" description="Disordered" evidence="1">
    <location>
        <begin position="1"/>
        <end position="34"/>
    </location>
</feature>